<evidence type="ECO:0000313" key="1">
    <source>
        <dbReference type="EMBL" id="CAG8662477.1"/>
    </source>
</evidence>
<dbReference type="Proteomes" id="UP000789739">
    <property type="component" value="Unassembled WGS sequence"/>
</dbReference>
<comment type="caution">
    <text evidence="1">The sequence shown here is derived from an EMBL/GenBank/DDBJ whole genome shotgun (WGS) entry which is preliminary data.</text>
</comment>
<feature type="non-terminal residue" evidence="1">
    <location>
        <position position="1"/>
    </location>
</feature>
<keyword evidence="2" id="KW-1185">Reference proteome</keyword>
<dbReference type="AlphaFoldDB" id="A0A9N9H912"/>
<dbReference type="OrthoDB" id="2355490at2759"/>
<organism evidence="1 2">
    <name type="scientific">Paraglomus brasilianum</name>
    <dbReference type="NCBI Taxonomy" id="144538"/>
    <lineage>
        <taxon>Eukaryota</taxon>
        <taxon>Fungi</taxon>
        <taxon>Fungi incertae sedis</taxon>
        <taxon>Mucoromycota</taxon>
        <taxon>Glomeromycotina</taxon>
        <taxon>Glomeromycetes</taxon>
        <taxon>Paraglomerales</taxon>
        <taxon>Paraglomeraceae</taxon>
        <taxon>Paraglomus</taxon>
    </lineage>
</organism>
<proteinExistence type="predicted"/>
<sequence>WDEVFLKDVTNVANLKKDIKSEVAPELDAYAPGRLILKATNKLDDASQAVQETVCLKSWEGSM</sequence>
<protein>
    <submittedName>
        <fullName evidence="1">4562_t:CDS:1</fullName>
    </submittedName>
</protein>
<accession>A0A9N9H912</accession>
<name>A0A9N9H912_9GLOM</name>
<evidence type="ECO:0000313" key="2">
    <source>
        <dbReference type="Proteomes" id="UP000789739"/>
    </source>
</evidence>
<gene>
    <name evidence="1" type="ORF">PBRASI_LOCUS10860</name>
</gene>
<reference evidence="1" key="1">
    <citation type="submission" date="2021-06" db="EMBL/GenBank/DDBJ databases">
        <authorList>
            <person name="Kallberg Y."/>
            <person name="Tangrot J."/>
            <person name="Rosling A."/>
        </authorList>
    </citation>
    <scope>NUCLEOTIDE SEQUENCE</scope>
    <source>
        <strain evidence="1">BR232B</strain>
    </source>
</reference>
<dbReference type="EMBL" id="CAJVPI010003812">
    <property type="protein sequence ID" value="CAG8662477.1"/>
    <property type="molecule type" value="Genomic_DNA"/>
</dbReference>